<dbReference type="PANTHER" id="PTHR36504">
    <property type="entry name" value="LIPOPOLYSACCHARIDE EXPORT SYSTEM PROTEIN LPTA"/>
    <property type="match status" value="1"/>
</dbReference>
<feature type="signal peptide" evidence="2">
    <location>
        <begin position="1"/>
        <end position="31"/>
    </location>
</feature>
<feature type="chain" id="PRO_5045368142" evidence="2">
    <location>
        <begin position="32"/>
        <end position="204"/>
    </location>
</feature>
<gene>
    <name evidence="4" type="ORF">NGM99_06575</name>
</gene>
<evidence type="ECO:0000256" key="2">
    <source>
        <dbReference type="SAM" id="SignalP"/>
    </source>
</evidence>
<dbReference type="RefSeq" id="WP_252817295.1">
    <property type="nucleotide sequence ID" value="NZ_JAMXQS010000003.1"/>
</dbReference>
<proteinExistence type="predicted"/>
<dbReference type="Pfam" id="PF03968">
    <property type="entry name" value="LptD_N"/>
    <property type="match status" value="1"/>
</dbReference>
<evidence type="ECO:0000256" key="1">
    <source>
        <dbReference type="ARBA" id="ARBA00022729"/>
    </source>
</evidence>
<keyword evidence="5" id="KW-1185">Reference proteome</keyword>
<dbReference type="PANTHER" id="PTHR36504:SF1">
    <property type="entry name" value="LIPOPOLYSACCHARIDE EXPORT SYSTEM PROTEIN LPTA"/>
    <property type="match status" value="1"/>
</dbReference>
<organism evidence="4 5">
    <name type="scientific">Mesorhizobium liriopis</name>
    <dbReference type="NCBI Taxonomy" id="2953882"/>
    <lineage>
        <taxon>Bacteria</taxon>
        <taxon>Pseudomonadati</taxon>
        <taxon>Pseudomonadota</taxon>
        <taxon>Alphaproteobacteria</taxon>
        <taxon>Hyphomicrobiales</taxon>
        <taxon>Phyllobacteriaceae</taxon>
        <taxon>Mesorhizobium</taxon>
    </lineage>
</organism>
<evidence type="ECO:0000259" key="3">
    <source>
        <dbReference type="Pfam" id="PF03968"/>
    </source>
</evidence>
<reference evidence="4 5" key="1">
    <citation type="submission" date="2022-06" db="EMBL/GenBank/DDBJ databases">
        <title>Mesorhizobium sp. strain RP14 Genome sequencing and assembly.</title>
        <authorList>
            <person name="Kim I."/>
        </authorList>
    </citation>
    <scope>NUCLEOTIDE SEQUENCE [LARGE SCALE GENOMIC DNA]</scope>
    <source>
        <strain evidence="5">RP14(2022)</strain>
    </source>
</reference>
<dbReference type="InterPro" id="IPR005653">
    <property type="entry name" value="OstA-like_N"/>
</dbReference>
<accession>A0ABT1C473</accession>
<dbReference type="Gene3D" id="2.60.450.10">
    <property type="entry name" value="Lipopolysaccharide (LPS) transport protein A like domain"/>
    <property type="match status" value="1"/>
</dbReference>
<feature type="domain" description="Organic solvent tolerance-like N-terminal" evidence="3">
    <location>
        <begin position="51"/>
        <end position="168"/>
    </location>
</feature>
<sequence length="204" mass="21730">MRTTDPRPARFARALLLGAALASSFSATAFAQAQQQGRLQGLKLSGDQPIQIESDKLEVVETESKAIFTGNVNVTQGTALLKSGKMTVYYVRDPKNPQASTTTGSSNIDRLEVDGKVYIKSDTQTATGDRGVFDMKTEVMTLSGNEVVLSDGDNVLVGCLLTVQMQSGQAQVDGCKKGNSGNGRVIMSINPKAAQDAQQGQRTR</sequence>
<keyword evidence="1 2" id="KW-0732">Signal</keyword>
<comment type="caution">
    <text evidence="4">The sequence shown here is derived from an EMBL/GenBank/DDBJ whole genome shotgun (WGS) entry which is preliminary data.</text>
</comment>
<evidence type="ECO:0000313" key="4">
    <source>
        <dbReference type="EMBL" id="MCO6049453.1"/>
    </source>
</evidence>
<dbReference type="EMBL" id="JAMXQS010000003">
    <property type="protein sequence ID" value="MCO6049453.1"/>
    <property type="molecule type" value="Genomic_DNA"/>
</dbReference>
<name>A0ABT1C473_9HYPH</name>
<evidence type="ECO:0000313" key="5">
    <source>
        <dbReference type="Proteomes" id="UP001205906"/>
    </source>
</evidence>
<protein>
    <submittedName>
        <fullName evidence="4">LPS ABC transporter substrate-binding protein LptA</fullName>
    </submittedName>
</protein>
<dbReference type="InterPro" id="IPR052037">
    <property type="entry name" value="LPS_export_LptA"/>
</dbReference>
<dbReference type="Proteomes" id="UP001205906">
    <property type="component" value="Unassembled WGS sequence"/>
</dbReference>